<dbReference type="OrthoDB" id="5429634at2759"/>
<keyword evidence="2" id="KW-0472">Membrane</keyword>
<dbReference type="RefSeq" id="XP_026600446.1">
    <property type="nucleotide sequence ID" value="XM_026751360.1"/>
</dbReference>
<feature type="transmembrane region" description="Helical" evidence="2">
    <location>
        <begin position="372"/>
        <end position="397"/>
    </location>
</feature>
<gene>
    <name evidence="3" type="ORF">DSM5745_09344</name>
</gene>
<feature type="compositionally biased region" description="Basic and acidic residues" evidence="1">
    <location>
        <begin position="607"/>
        <end position="623"/>
    </location>
</feature>
<dbReference type="EMBL" id="PVWQ01000012">
    <property type="protein sequence ID" value="RDW67478.1"/>
    <property type="molecule type" value="Genomic_DNA"/>
</dbReference>
<dbReference type="GeneID" id="38119714"/>
<name>A0A3D8R0J9_9EURO</name>
<sequence length="705" mass="78296">MFVPPTVESEFATDPPVICYSYNSATYFAMGPSDYRIVLVSVNGTLQIDRTPSSDAADQACSRAPFDMDLSNFTISSWEGRLQNLSKEECLDQFAQNYVYGHKFLFLATNATLPDDQLFPMTNACSTPSETECSEDHVKDNLESWLLLGDALSIPVLQLSIPDMEYSGGTFTTESLGVRNSRYLPDYQRLYDILRYDRPEERALRADLDNATLWENSSWAKDVEILGGHTQWCREPVDELYFPIQYCLSLPDEQRCQLGFTPPTCLIVITCNIIKLVCMFLARRDDRDDPLLTVGDAISSFLTRPDPTTKDAGLLSVTRIRNNAFDWHESYVQCCYCHLCEMRKQSHQQNKQLPKPGRWSDAPSKHLWTNMLLVSAILLGTTGGMLALGVVSIHQYYSTTSIWDYGLGEVNPATLITGLGLEDEGAMIAIILLSNTPQLLISLTYFMYNNILSSMLLAAEYDDYAAERKPLRVSWPRGAQRSTYYLSLPYRYSVPLQVSSALLHWLVSQSLFFVRIVSYNSRGEPYSSEDTITCGYSPQAIIYAMILGGVLVGAALVLGLRRFKSRMLLAAYCSAAISAACHPCVEGDHALRPVQWGEIVVDSSPPQHEDEQASASERERSEGDPLTGEEGDTVATDSGSYPANENERGSASEVDSGDSDPLTGEAGDTPTNQNGSDSDSGNIRYFHCSFTSAEVVVPDASRQYI</sequence>
<evidence type="ECO:0000256" key="1">
    <source>
        <dbReference type="SAM" id="MobiDB-lite"/>
    </source>
</evidence>
<comment type="caution">
    <text evidence="3">The sequence shown here is derived from an EMBL/GenBank/DDBJ whole genome shotgun (WGS) entry which is preliminary data.</text>
</comment>
<keyword evidence="2" id="KW-1133">Transmembrane helix</keyword>
<dbReference type="AlphaFoldDB" id="A0A3D8R0J9"/>
<protein>
    <submittedName>
        <fullName evidence="3">Uncharacterized protein</fullName>
    </submittedName>
</protein>
<feature type="region of interest" description="Disordered" evidence="1">
    <location>
        <begin position="599"/>
        <end position="683"/>
    </location>
</feature>
<keyword evidence="2" id="KW-0812">Transmembrane</keyword>
<organism evidence="3 4">
    <name type="scientific">Aspergillus mulundensis</name>
    <dbReference type="NCBI Taxonomy" id="1810919"/>
    <lineage>
        <taxon>Eukaryota</taxon>
        <taxon>Fungi</taxon>
        <taxon>Dikarya</taxon>
        <taxon>Ascomycota</taxon>
        <taxon>Pezizomycotina</taxon>
        <taxon>Eurotiomycetes</taxon>
        <taxon>Eurotiomycetidae</taxon>
        <taxon>Eurotiales</taxon>
        <taxon>Aspergillaceae</taxon>
        <taxon>Aspergillus</taxon>
        <taxon>Aspergillus subgen. Nidulantes</taxon>
    </lineage>
</organism>
<reference evidence="3 4" key="1">
    <citation type="journal article" date="2018" name="IMA Fungus">
        <title>IMA Genome-F 9: Draft genome sequence of Annulohypoxylon stygium, Aspergillus mulundensis, Berkeleyomyces basicola (syn. Thielaviopsis basicola), Ceratocystis smalleyi, two Cercospora beticola strains, Coleophoma cylindrospora, Fusarium fracticaudum, Phialophora cf. hyalina, and Morchella septimelata.</title>
        <authorList>
            <person name="Wingfield B.D."/>
            <person name="Bills G.F."/>
            <person name="Dong Y."/>
            <person name="Huang W."/>
            <person name="Nel W.J."/>
            <person name="Swalarsk-Parry B.S."/>
            <person name="Vaghefi N."/>
            <person name="Wilken P.M."/>
            <person name="An Z."/>
            <person name="de Beer Z.W."/>
            <person name="De Vos L."/>
            <person name="Chen L."/>
            <person name="Duong T.A."/>
            <person name="Gao Y."/>
            <person name="Hammerbacher A."/>
            <person name="Kikkert J.R."/>
            <person name="Li Y."/>
            <person name="Li H."/>
            <person name="Li K."/>
            <person name="Li Q."/>
            <person name="Liu X."/>
            <person name="Ma X."/>
            <person name="Naidoo K."/>
            <person name="Pethybridge S.J."/>
            <person name="Sun J."/>
            <person name="Steenkamp E.T."/>
            <person name="van der Nest M.A."/>
            <person name="van Wyk S."/>
            <person name="Wingfield M.J."/>
            <person name="Xiong C."/>
            <person name="Yue Q."/>
            <person name="Zhang X."/>
        </authorList>
    </citation>
    <scope>NUCLEOTIDE SEQUENCE [LARGE SCALE GENOMIC DNA]</scope>
    <source>
        <strain evidence="3 4">DSM 5745</strain>
    </source>
</reference>
<feature type="transmembrane region" description="Helical" evidence="2">
    <location>
        <begin position="260"/>
        <end position="282"/>
    </location>
</feature>
<dbReference type="PANTHER" id="PTHR35395">
    <property type="entry name" value="DUF6536 DOMAIN-CONTAINING PROTEIN"/>
    <property type="match status" value="1"/>
</dbReference>
<keyword evidence="4" id="KW-1185">Reference proteome</keyword>
<feature type="transmembrane region" description="Helical" evidence="2">
    <location>
        <begin position="540"/>
        <end position="560"/>
    </location>
</feature>
<evidence type="ECO:0000256" key="2">
    <source>
        <dbReference type="SAM" id="Phobius"/>
    </source>
</evidence>
<accession>A0A3D8R0J9</accession>
<feature type="transmembrane region" description="Helical" evidence="2">
    <location>
        <begin position="426"/>
        <end position="448"/>
    </location>
</feature>
<dbReference type="Proteomes" id="UP000256690">
    <property type="component" value="Unassembled WGS sequence"/>
</dbReference>
<proteinExistence type="predicted"/>
<dbReference type="STRING" id="1810919.A0A3D8R0J9"/>
<evidence type="ECO:0000313" key="4">
    <source>
        <dbReference type="Proteomes" id="UP000256690"/>
    </source>
</evidence>
<feature type="compositionally biased region" description="Polar residues" evidence="1">
    <location>
        <begin position="669"/>
        <end position="681"/>
    </location>
</feature>
<dbReference type="PANTHER" id="PTHR35395:SF1">
    <property type="entry name" value="DUF6536 DOMAIN-CONTAINING PROTEIN"/>
    <property type="match status" value="1"/>
</dbReference>
<evidence type="ECO:0000313" key="3">
    <source>
        <dbReference type="EMBL" id="RDW67478.1"/>
    </source>
</evidence>